<reference evidence="4 5" key="1">
    <citation type="submission" date="2017-03" db="EMBL/GenBank/DDBJ databases">
        <title>Comparative genomics of honeybee gut symbionts reveal geographically distinct and subgroup specific antibiotic resistance.</title>
        <authorList>
            <person name="Ludvigsen J."/>
            <person name="Porcellato D."/>
            <person name="Labee-Lund T.M."/>
            <person name="Amdam G.V."/>
            <person name="Rudi K."/>
        </authorList>
    </citation>
    <scope>NUCLEOTIDE SEQUENCE [LARGE SCALE GENOMIC DNA]</scope>
    <source>
        <strain evidence="2 5">A-7-12</strain>
        <strain evidence="3 4">A-9-12</strain>
    </source>
</reference>
<evidence type="ECO:0000313" key="5">
    <source>
        <dbReference type="Proteomes" id="UP000194977"/>
    </source>
</evidence>
<dbReference type="AlphaFoldDB" id="A0A242NFY9"/>
<name>A0A242NFY9_9GAMM</name>
<gene>
    <name evidence="3" type="ORF">B6C91_05150</name>
    <name evidence="2" type="ORF">B6D08_09430</name>
</gene>
<dbReference type="Proteomes" id="UP000194977">
    <property type="component" value="Unassembled WGS sequence"/>
</dbReference>
<feature type="transmembrane region" description="Helical" evidence="1">
    <location>
        <begin position="87"/>
        <end position="113"/>
    </location>
</feature>
<evidence type="ECO:0000313" key="3">
    <source>
        <dbReference type="EMBL" id="OTQ10540.1"/>
    </source>
</evidence>
<keyword evidence="4" id="KW-1185">Reference proteome</keyword>
<dbReference type="PROSITE" id="PS51257">
    <property type="entry name" value="PROKAR_LIPOPROTEIN"/>
    <property type="match status" value="1"/>
</dbReference>
<dbReference type="RefSeq" id="WP_086301208.1">
    <property type="nucleotide sequence ID" value="NZ_MZNE01000019.1"/>
</dbReference>
<accession>A0A242NFY9</accession>
<dbReference type="EMBL" id="NART01000016">
    <property type="protein sequence ID" value="OTQ10540.1"/>
    <property type="molecule type" value="Genomic_DNA"/>
</dbReference>
<sequence length="122" mass="14155">MKSKQFIIPILLFLSLFACTLIENKQFINITITLFWLYAMSTLFLCTAIYLYCFGDFDKKVKNKIANALGNISTRNKYLNVINISSLVLIAFNGWIVSTIVFIVTFMFSRFLIYCAKDKLNY</sequence>
<keyword evidence="1" id="KW-0812">Transmembrane</keyword>
<evidence type="ECO:0000313" key="4">
    <source>
        <dbReference type="Proteomes" id="UP000194800"/>
    </source>
</evidence>
<dbReference type="EMBL" id="NARP01000024">
    <property type="protein sequence ID" value="OTP98847.1"/>
    <property type="molecule type" value="Genomic_DNA"/>
</dbReference>
<evidence type="ECO:0000256" key="1">
    <source>
        <dbReference type="SAM" id="Phobius"/>
    </source>
</evidence>
<proteinExistence type="predicted"/>
<comment type="caution">
    <text evidence="2">The sequence shown here is derived from an EMBL/GenBank/DDBJ whole genome shotgun (WGS) entry which is preliminary data.</text>
</comment>
<feature type="transmembrane region" description="Helical" evidence="1">
    <location>
        <begin position="34"/>
        <end position="54"/>
    </location>
</feature>
<keyword evidence="1" id="KW-1133">Transmembrane helix</keyword>
<keyword evidence="1" id="KW-0472">Membrane</keyword>
<organism evidence="2 5">
    <name type="scientific">Gilliamella apicola</name>
    <dbReference type="NCBI Taxonomy" id="1196095"/>
    <lineage>
        <taxon>Bacteria</taxon>
        <taxon>Pseudomonadati</taxon>
        <taxon>Pseudomonadota</taxon>
        <taxon>Gammaproteobacteria</taxon>
        <taxon>Orbales</taxon>
        <taxon>Orbaceae</taxon>
        <taxon>Gilliamella</taxon>
    </lineage>
</organism>
<protein>
    <submittedName>
        <fullName evidence="2">Uncharacterized protein</fullName>
    </submittedName>
</protein>
<dbReference type="Proteomes" id="UP000194800">
    <property type="component" value="Unassembled WGS sequence"/>
</dbReference>
<evidence type="ECO:0000313" key="2">
    <source>
        <dbReference type="EMBL" id="OTP98847.1"/>
    </source>
</evidence>